<evidence type="ECO:0000256" key="4">
    <source>
        <dbReference type="ARBA" id="ARBA00023136"/>
    </source>
</evidence>
<name>A0A1I0RAJ7_9RHOB</name>
<keyword evidence="7" id="KW-1185">Reference proteome</keyword>
<dbReference type="RefSeq" id="WP_091433517.1">
    <property type="nucleotide sequence ID" value="NZ_FOJB01000003.1"/>
</dbReference>
<feature type="transmembrane region" description="Helical" evidence="5">
    <location>
        <begin position="40"/>
        <end position="58"/>
    </location>
</feature>
<dbReference type="Proteomes" id="UP000199650">
    <property type="component" value="Unassembled WGS sequence"/>
</dbReference>
<evidence type="ECO:0000256" key="3">
    <source>
        <dbReference type="ARBA" id="ARBA00022989"/>
    </source>
</evidence>
<keyword evidence="6" id="KW-0489">Methyltransferase</keyword>
<evidence type="ECO:0000313" key="6">
    <source>
        <dbReference type="EMBL" id="SEW37823.1"/>
    </source>
</evidence>
<dbReference type="OrthoDB" id="9811969at2"/>
<keyword evidence="3 5" id="KW-1133">Transmembrane helix</keyword>
<dbReference type="InterPro" id="IPR007318">
    <property type="entry name" value="Phopholipid_MeTrfase"/>
</dbReference>
<dbReference type="STRING" id="1173584.SAMN05444851_3325"/>
<proteinExistence type="predicted"/>
<dbReference type="Pfam" id="PF04191">
    <property type="entry name" value="PEMT"/>
    <property type="match status" value="1"/>
</dbReference>
<evidence type="ECO:0000313" key="7">
    <source>
        <dbReference type="Proteomes" id="UP000199650"/>
    </source>
</evidence>
<dbReference type="GO" id="GO:0012505">
    <property type="term" value="C:endomembrane system"/>
    <property type="evidence" value="ECO:0007669"/>
    <property type="project" value="UniProtKB-SubCell"/>
</dbReference>
<comment type="subcellular location">
    <subcellularLocation>
        <location evidence="1">Endomembrane system</location>
        <topology evidence="1">Multi-pass membrane protein</topology>
    </subcellularLocation>
</comment>
<gene>
    <name evidence="6" type="ORF">SAMN05444851_3325</name>
</gene>
<keyword evidence="6" id="KW-0808">Transferase</keyword>
<dbReference type="GO" id="GO:0032259">
    <property type="term" value="P:methylation"/>
    <property type="evidence" value="ECO:0007669"/>
    <property type="project" value="UniProtKB-KW"/>
</dbReference>
<keyword evidence="2 5" id="KW-0812">Transmembrane</keyword>
<dbReference type="AlphaFoldDB" id="A0A1I0RAJ7"/>
<sequence length="168" mass="18714">MFWRMTKAVLILPGTALIYVPLFIQWLGDGWPFNRLQSGALAWVMAAILAAPAFALAIKTMTQFLHEGEGTPAPWDPPKKFVVSGPYRHMRNPMLTSVILIIIAEAVALGSLALLGWGVGFFILNTIYFAFVEEPGLARRFGKEYLDYKASVPRWIPKVQPYVPPHSG</sequence>
<feature type="transmembrane region" description="Helical" evidence="5">
    <location>
        <begin position="9"/>
        <end position="28"/>
    </location>
</feature>
<feature type="transmembrane region" description="Helical" evidence="5">
    <location>
        <begin position="98"/>
        <end position="131"/>
    </location>
</feature>
<evidence type="ECO:0000256" key="1">
    <source>
        <dbReference type="ARBA" id="ARBA00004127"/>
    </source>
</evidence>
<accession>A0A1I0RAJ7</accession>
<organism evidence="6 7">
    <name type="scientific">Aliiroseovarius sediminilitoris</name>
    <dbReference type="NCBI Taxonomy" id="1173584"/>
    <lineage>
        <taxon>Bacteria</taxon>
        <taxon>Pseudomonadati</taxon>
        <taxon>Pseudomonadota</taxon>
        <taxon>Alphaproteobacteria</taxon>
        <taxon>Rhodobacterales</taxon>
        <taxon>Paracoccaceae</taxon>
        <taxon>Aliiroseovarius</taxon>
    </lineage>
</organism>
<keyword evidence="4 5" id="KW-0472">Membrane</keyword>
<dbReference type="EMBL" id="FOJB01000003">
    <property type="protein sequence ID" value="SEW37823.1"/>
    <property type="molecule type" value="Genomic_DNA"/>
</dbReference>
<evidence type="ECO:0000256" key="5">
    <source>
        <dbReference type="SAM" id="Phobius"/>
    </source>
</evidence>
<protein>
    <submittedName>
        <fullName evidence="6">Protein-S-isoprenylcysteine O-methyltransferase Ste14</fullName>
    </submittedName>
</protein>
<dbReference type="Gene3D" id="1.20.120.1630">
    <property type="match status" value="1"/>
</dbReference>
<reference evidence="6 7" key="1">
    <citation type="submission" date="2016-10" db="EMBL/GenBank/DDBJ databases">
        <authorList>
            <person name="de Groot N.N."/>
        </authorList>
    </citation>
    <scope>NUCLEOTIDE SEQUENCE [LARGE SCALE GENOMIC DNA]</scope>
    <source>
        <strain evidence="6 7">DSM 29439</strain>
    </source>
</reference>
<dbReference type="GO" id="GO:0008168">
    <property type="term" value="F:methyltransferase activity"/>
    <property type="evidence" value="ECO:0007669"/>
    <property type="project" value="UniProtKB-KW"/>
</dbReference>
<evidence type="ECO:0000256" key="2">
    <source>
        <dbReference type="ARBA" id="ARBA00022692"/>
    </source>
</evidence>